<name>A0A7C4L2S5_9CHLR</name>
<dbReference type="CDD" id="cd03255">
    <property type="entry name" value="ABC_MJ0796_LolCDE_FtsE"/>
    <property type="match status" value="1"/>
</dbReference>
<dbReference type="InterPro" id="IPR015854">
    <property type="entry name" value="ABC_transpr_LolD-like"/>
</dbReference>
<organism evidence="5">
    <name type="scientific">Bellilinea caldifistulae</name>
    <dbReference type="NCBI Taxonomy" id="360411"/>
    <lineage>
        <taxon>Bacteria</taxon>
        <taxon>Bacillati</taxon>
        <taxon>Chloroflexota</taxon>
        <taxon>Anaerolineae</taxon>
        <taxon>Anaerolineales</taxon>
        <taxon>Anaerolineaceae</taxon>
        <taxon>Bellilinea</taxon>
    </lineage>
</organism>
<dbReference type="SUPFAM" id="SSF52540">
    <property type="entry name" value="P-loop containing nucleoside triphosphate hydrolases"/>
    <property type="match status" value="1"/>
</dbReference>
<gene>
    <name evidence="5" type="ORF">ENT17_11070</name>
</gene>
<dbReference type="Gene3D" id="3.40.50.300">
    <property type="entry name" value="P-loop containing nucleotide triphosphate hydrolases"/>
    <property type="match status" value="1"/>
</dbReference>
<dbReference type="PANTHER" id="PTHR24220">
    <property type="entry name" value="IMPORT ATP-BINDING PROTEIN"/>
    <property type="match status" value="1"/>
</dbReference>
<dbReference type="GO" id="GO:0098796">
    <property type="term" value="C:membrane protein complex"/>
    <property type="evidence" value="ECO:0007669"/>
    <property type="project" value="UniProtKB-ARBA"/>
</dbReference>
<comment type="caution">
    <text evidence="5">The sequence shown here is derived from an EMBL/GenBank/DDBJ whole genome shotgun (WGS) entry which is preliminary data.</text>
</comment>
<dbReference type="AlphaFoldDB" id="A0A7C4L2S5"/>
<dbReference type="EMBL" id="DSXR01000115">
    <property type="protein sequence ID" value="HGS88143.1"/>
    <property type="molecule type" value="Genomic_DNA"/>
</dbReference>
<reference evidence="5" key="1">
    <citation type="journal article" date="2020" name="mSystems">
        <title>Genome- and Community-Level Interaction Insights into Carbon Utilization and Element Cycling Functions of Hydrothermarchaeota in Hydrothermal Sediment.</title>
        <authorList>
            <person name="Zhou Z."/>
            <person name="Liu Y."/>
            <person name="Xu W."/>
            <person name="Pan J."/>
            <person name="Luo Z.H."/>
            <person name="Li M."/>
        </authorList>
    </citation>
    <scope>NUCLEOTIDE SEQUENCE [LARGE SCALE GENOMIC DNA]</scope>
    <source>
        <strain evidence="5">SpSt-556</strain>
    </source>
</reference>
<sequence>MADQIEPLICIYDLHRHYRMGNEVVRALNGVNLKIFPGEFFGICGTSGSGKSTLLYLIGGMDRPSRGEVVVAGKNLTRQDENQLAEFRCRKIGFIYQNFHLIPPLTAWQNVEIPMIFNRVARSVRREVALRLLAKVGLAERTNHRPAQLSGGQQQRVAIARALVNQPILLLADEPTGNLDSRTGQEVVALLKELTDTQKVTVLMVTHDMNLIQQTDRYVCLQDGRIVESG</sequence>
<evidence type="ECO:0000313" key="5">
    <source>
        <dbReference type="EMBL" id="HGS88143.1"/>
    </source>
</evidence>
<evidence type="ECO:0000256" key="3">
    <source>
        <dbReference type="ARBA" id="ARBA00022840"/>
    </source>
</evidence>
<dbReference type="PROSITE" id="PS00211">
    <property type="entry name" value="ABC_TRANSPORTER_1"/>
    <property type="match status" value="1"/>
</dbReference>
<dbReference type="Pfam" id="PF00005">
    <property type="entry name" value="ABC_tran"/>
    <property type="match status" value="1"/>
</dbReference>
<dbReference type="GO" id="GO:0016887">
    <property type="term" value="F:ATP hydrolysis activity"/>
    <property type="evidence" value="ECO:0007669"/>
    <property type="project" value="InterPro"/>
</dbReference>
<dbReference type="GO" id="GO:0005524">
    <property type="term" value="F:ATP binding"/>
    <property type="evidence" value="ECO:0007669"/>
    <property type="project" value="UniProtKB-KW"/>
</dbReference>
<proteinExistence type="predicted"/>
<dbReference type="FunFam" id="3.40.50.300:FF:000032">
    <property type="entry name" value="Export ABC transporter ATP-binding protein"/>
    <property type="match status" value="1"/>
</dbReference>
<accession>A0A7C4L2S5</accession>
<dbReference type="GO" id="GO:0022857">
    <property type="term" value="F:transmembrane transporter activity"/>
    <property type="evidence" value="ECO:0007669"/>
    <property type="project" value="TreeGrafter"/>
</dbReference>
<evidence type="ECO:0000256" key="2">
    <source>
        <dbReference type="ARBA" id="ARBA00022741"/>
    </source>
</evidence>
<dbReference type="SMART" id="SM00382">
    <property type="entry name" value="AAA"/>
    <property type="match status" value="1"/>
</dbReference>
<evidence type="ECO:0000259" key="4">
    <source>
        <dbReference type="PROSITE" id="PS50893"/>
    </source>
</evidence>
<keyword evidence="1" id="KW-0813">Transport</keyword>
<evidence type="ECO:0000256" key="1">
    <source>
        <dbReference type="ARBA" id="ARBA00022448"/>
    </source>
</evidence>
<keyword evidence="3 5" id="KW-0067">ATP-binding</keyword>
<protein>
    <submittedName>
        <fullName evidence="5">ABC transporter ATP-binding protein</fullName>
    </submittedName>
</protein>
<dbReference type="InterPro" id="IPR003593">
    <property type="entry name" value="AAA+_ATPase"/>
</dbReference>
<feature type="domain" description="ABC transporter" evidence="4">
    <location>
        <begin position="9"/>
        <end position="230"/>
    </location>
</feature>
<dbReference type="PANTHER" id="PTHR24220:SF86">
    <property type="entry name" value="ABC TRANSPORTER ABCH.1"/>
    <property type="match status" value="1"/>
</dbReference>
<dbReference type="InterPro" id="IPR003439">
    <property type="entry name" value="ABC_transporter-like_ATP-bd"/>
</dbReference>
<keyword evidence="2" id="KW-0547">Nucleotide-binding</keyword>
<dbReference type="InterPro" id="IPR017871">
    <property type="entry name" value="ABC_transporter-like_CS"/>
</dbReference>
<dbReference type="InterPro" id="IPR027417">
    <property type="entry name" value="P-loop_NTPase"/>
</dbReference>
<dbReference type="GO" id="GO:0005886">
    <property type="term" value="C:plasma membrane"/>
    <property type="evidence" value="ECO:0007669"/>
    <property type="project" value="TreeGrafter"/>
</dbReference>
<dbReference type="InterPro" id="IPR017911">
    <property type="entry name" value="MacB-like_ATP-bd"/>
</dbReference>
<dbReference type="PROSITE" id="PS50893">
    <property type="entry name" value="ABC_TRANSPORTER_2"/>
    <property type="match status" value="1"/>
</dbReference>